<comment type="subunit">
    <text evidence="3">Dimerizes in the presence of ATP but not ADP; ATP-binding is required for double-stranded (ds)DNA-binding. Interacts with DnaA.</text>
</comment>
<dbReference type="SUPFAM" id="SSF52540">
    <property type="entry name" value="P-loop containing nucleoside triphosphate hydrolases"/>
    <property type="match status" value="1"/>
</dbReference>
<name>A0A174ZBC9_9FIRM</name>
<reference evidence="7 8" key="1">
    <citation type="submission" date="2015-09" db="EMBL/GenBank/DDBJ databases">
        <authorList>
            <consortium name="Pathogen Informatics"/>
        </authorList>
    </citation>
    <scope>NUCLEOTIDE SEQUENCE [LARGE SCALE GENOMIC DNA]</scope>
    <source>
        <strain evidence="7 8">2789STDY5834928</strain>
    </source>
</reference>
<feature type="domain" description="AAA" evidence="6">
    <location>
        <begin position="4"/>
        <end position="177"/>
    </location>
</feature>
<dbReference type="InterPro" id="IPR027417">
    <property type="entry name" value="P-loop_NTPase"/>
</dbReference>
<gene>
    <name evidence="7" type="primary">soj_1</name>
    <name evidence="7" type="ORF">ERS852540_00270</name>
</gene>
<dbReference type="Pfam" id="PF13614">
    <property type="entry name" value="AAA_31"/>
    <property type="match status" value="1"/>
</dbReference>
<dbReference type="PIRSF" id="PIRSF009320">
    <property type="entry name" value="Nuc_binding_HP_1000"/>
    <property type="match status" value="1"/>
</dbReference>
<dbReference type="AlphaFoldDB" id="A0A174ZBC9"/>
<dbReference type="InterPro" id="IPR050678">
    <property type="entry name" value="DNA_Partitioning_ATPase"/>
</dbReference>
<organism evidence="7 8">
    <name type="scientific">[Eubacterium] siraeum</name>
    <dbReference type="NCBI Taxonomy" id="39492"/>
    <lineage>
        <taxon>Bacteria</taxon>
        <taxon>Bacillati</taxon>
        <taxon>Bacillota</taxon>
        <taxon>Clostridia</taxon>
        <taxon>Eubacteriales</taxon>
        <taxon>Oscillospiraceae</taxon>
        <taxon>Oscillospiraceae incertae sedis</taxon>
    </lineage>
</organism>
<evidence type="ECO:0000313" key="7">
    <source>
        <dbReference type="EMBL" id="CUQ81496.1"/>
    </source>
</evidence>
<dbReference type="InterPro" id="IPR025669">
    <property type="entry name" value="AAA_dom"/>
</dbReference>
<protein>
    <recommendedName>
        <fullName evidence="4">Sporulation initiation inhibitor protein Soj</fullName>
    </recommendedName>
</protein>
<dbReference type="FunFam" id="3.40.50.300:FF:000285">
    <property type="entry name" value="Sporulation initiation inhibitor Soj"/>
    <property type="match status" value="1"/>
</dbReference>
<evidence type="ECO:0000256" key="2">
    <source>
        <dbReference type="ARBA" id="ARBA00049360"/>
    </source>
</evidence>
<dbReference type="CDD" id="cd02042">
    <property type="entry name" value="ParAB_family"/>
    <property type="match status" value="1"/>
</dbReference>
<evidence type="ECO:0000313" key="8">
    <source>
        <dbReference type="Proteomes" id="UP000095662"/>
    </source>
</evidence>
<evidence type="ECO:0000256" key="1">
    <source>
        <dbReference type="ARBA" id="ARBA00006976"/>
    </source>
</evidence>
<dbReference type="Proteomes" id="UP000095662">
    <property type="component" value="Unassembled WGS sequence"/>
</dbReference>
<comment type="catalytic activity">
    <reaction evidence="2">
        <text>ATP + H2O = ADP + phosphate + H(+)</text>
        <dbReference type="Rhea" id="RHEA:13065"/>
        <dbReference type="ChEBI" id="CHEBI:15377"/>
        <dbReference type="ChEBI" id="CHEBI:15378"/>
        <dbReference type="ChEBI" id="CHEBI:30616"/>
        <dbReference type="ChEBI" id="CHEBI:43474"/>
        <dbReference type="ChEBI" id="CHEBI:456216"/>
    </reaction>
</comment>
<accession>A0A174ZBC9</accession>
<proteinExistence type="inferred from homology"/>
<evidence type="ECO:0000256" key="5">
    <source>
        <dbReference type="SAM" id="Coils"/>
    </source>
</evidence>
<dbReference type="EMBL" id="CZBY01000002">
    <property type="protein sequence ID" value="CUQ81496.1"/>
    <property type="molecule type" value="Genomic_DNA"/>
</dbReference>
<dbReference type="PANTHER" id="PTHR13696">
    <property type="entry name" value="P-LOOP CONTAINING NUCLEOSIDE TRIPHOSPHATE HYDROLASE"/>
    <property type="match status" value="1"/>
</dbReference>
<evidence type="ECO:0000256" key="4">
    <source>
        <dbReference type="ARBA" id="ARBA00071824"/>
    </source>
</evidence>
<comment type="similarity">
    <text evidence="1">Belongs to the ParA family.</text>
</comment>
<dbReference type="STRING" id="39492.ERS852540_00270"/>
<evidence type="ECO:0000259" key="6">
    <source>
        <dbReference type="Pfam" id="PF13614"/>
    </source>
</evidence>
<dbReference type="OrthoDB" id="9815116at2"/>
<keyword evidence="5" id="KW-0175">Coiled coil</keyword>
<evidence type="ECO:0000256" key="3">
    <source>
        <dbReference type="ARBA" id="ARBA00062323"/>
    </source>
</evidence>
<dbReference type="PANTHER" id="PTHR13696:SF52">
    <property type="entry name" value="PARA FAMILY PROTEIN CT_582"/>
    <property type="match status" value="1"/>
</dbReference>
<feature type="coiled-coil region" evidence="5">
    <location>
        <begin position="91"/>
        <end position="118"/>
    </location>
</feature>
<dbReference type="Gene3D" id="3.40.50.300">
    <property type="entry name" value="P-loop containing nucleotide triphosphate hydrolases"/>
    <property type="match status" value="1"/>
</dbReference>
<sequence>MGVIISIVNQKGGVGKTTSAVNISAALGAKGKKVLLVDFDPQGNATSGYGISKKNLKITSYDVVMSNVRPQEAVIATNCKNVSLIPANAQLAEAEMHLLQIEQRNHQLKKALIQLKDDYDIIIVDCLPSLGILAINALIASDKFIVPMQCEHYSLEGLAQLLSTVKKVKKTSNKNLSLMGIVFTMLDKRLLQSNEIMRDIKRNFPPSSIFNTVIPRNVRISEAPSHGMPVIYYDKSSKGAESYMKLAGEIIKKLND</sequence>